<evidence type="ECO:0000313" key="3">
    <source>
        <dbReference type="Proteomes" id="UP000241118"/>
    </source>
</evidence>
<dbReference type="SUPFAM" id="SSF54001">
    <property type="entry name" value="Cysteine proteinases"/>
    <property type="match status" value="1"/>
</dbReference>
<name>A0A2P8HZK0_SACCR</name>
<dbReference type="OrthoDB" id="9815928at2"/>
<dbReference type="InterPro" id="IPR038765">
    <property type="entry name" value="Papain-like_cys_pep_sf"/>
</dbReference>
<protein>
    <recommendedName>
        <fullName evidence="4">NlpC/P60 family protein</fullName>
    </recommendedName>
</protein>
<dbReference type="Proteomes" id="UP000241118">
    <property type="component" value="Unassembled WGS sequence"/>
</dbReference>
<comment type="caution">
    <text evidence="2">The sequence shown here is derived from an EMBL/GenBank/DDBJ whole genome shotgun (WGS) entry which is preliminary data.</text>
</comment>
<dbReference type="EMBL" id="PYAX01000019">
    <property type="protein sequence ID" value="PSL51652.1"/>
    <property type="molecule type" value="Genomic_DNA"/>
</dbReference>
<keyword evidence="1" id="KW-0732">Signal</keyword>
<feature type="signal peptide" evidence="1">
    <location>
        <begin position="1"/>
        <end position="23"/>
    </location>
</feature>
<dbReference type="Gene3D" id="3.90.1720.10">
    <property type="entry name" value="endopeptidase domain like (from Nostoc punctiforme)"/>
    <property type="match status" value="1"/>
</dbReference>
<evidence type="ECO:0000256" key="1">
    <source>
        <dbReference type="SAM" id="SignalP"/>
    </source>
</evidence>
<evidence type="ECO:0008006" key="4">
    <source>
        <dbReference type="Google" id="ProtNLM"/>
    </source>
</evidence>
<accession>A0A2P8HZK0</accession>
<sequence>MKTRTLIAALACTAAFQAPVAHAADDPGVLIACGTTAEDRVTSRGDALVRSQSWLDAQVPYSQQACHENEYGSYRTDCSGYVSMAWGLTHSRTTATLRDVATEIPRADLRPGDALLASYHAALFVRWADEAQSEPVVREQTGPDGAPPVERKWTAQTASAYTPIRYYRVTEG</sequence>
<organism evidence="2 3">
    <name type="scientific">Saccharothrix carnea</name>
    <dbReference type="NCBI Taxonomy" id="1280637"/>
    <lineage>
        <taxon>Bacteria</taxon>
        <taxon>Bacillati</taxon>
        <taxon>Actinomycetota</taxon>
        <taxon>Actinomycetes</taxon>
        <taxon>Pseudonocardiales</taxon>
        <taxon>Pseudonocardiaceae</taxon>
        <taxon>Saccharothrix</taxon>
    </lineage>
</organism>
<proteinExistence type="predicted"/>
<evidence type="ECO:0000313" key="2">
    <source>
        <dbReference type="EMBL" id="PSL51652.1"/>
    </source>
</evidence>
<keyword evidence="3" id="KW-1185">Reference proteome</keyword>
<gene>
    <name evidence="2" type="ORF">B0I31_11982</name>
</gene>
<dbReference type="RefSeq" id="WP_106619752.1">
    <property type="nucleotide sequence ID" value="NZ_PYAX01000019.1"/>
</dbReference>
<reference evidence="2 3" key="1">
    <citation type="submission" date="2018-03" db="EMBL/GenBank/DDBJ databases">
        <title>Genomic Encyclopedia of Type Strains, Phase III (KMG-III): the genomes of soil and plant-associated and newly described type strains.</title>
        <authorList>
            <person name="Whitman W."/>
        </authorList>
    </citation>
    <scope>NUCLEOTIDE SEQUENCE [LARGE SCALE GENOMIC DNA]</scope>
    <source>
        <strain evidence="2 3">CGMCC 4.7097</strain>
    </source>
</reference>
<dbReference type="AlphaFoldDB" id="A0A2P8HZK0"/>
<feature type="chain" id="PRO_5015137656" description="NlpC/P60 family protein" evidence="1">
    <location>
        <begin position="24"/>
        <end position="172"/>
    </location>
</feature>